<reference evidence="8 9" key="1">
    <citation type="submission" date="2018-03" db="EMBL/GenBank/DDBJ databases">
        <title>Aquarubrobacter algicola gen. nov., sp. nov., a novel actinobacterium isolated from shallow eutrophic lake during the end of cyanobacterial harmful algal blooms.</title>
        <authorList>
            <person name="Chun S.J."/>
        </authorList>
    </citation>
    <scope>NUCLEOTIDE SEQUENCE [LARGE SCALE GENOMIC DNA]</scope>
    <source>
        <strain evidence="8 9">Seoho-28</strain>
    </source>
</reference>
<protein>
    <recommendedName>
        <fullName evidence="7">ABC-2 type transporter transmembrane domain-containing protein</fullName>
    </recommendedName>
</protein>
<evidence type="ECO:0000313" key="9">
    <source>
        <dbReference type="Proteomes" id="UP000240739"/>
    </source>
</evidence>
<evidence type="ECO:0000256" key="3">
    <source>
        <dbReference type="ARBA" id="ARBA00022692"/>
    </source>
</evidence>
<dbReference type="PANTHER" id="PTHR30294">
    <property type="entry name" value="MEMBRANE COMPONENT OF ABC TRANSPORTER YHHJ-RELATED"/>
    <property type="match status" value="1"/>
</dbReference>
<dbReference type="InterPro" id="IPR051449">
    <property type="entry name" value="ABC-2_transporter_component"/>
</dbReference>
<sequence>MRWLLVKDLQILRRSPLLVVLLVAYPVIISVLIGLALSKGPDKPTIAFVNNVPAGESQFSLGGETLDAASYANELFTSVDPIRVKTRAEAVKMVRDGEVLAALIVPPDATEKLRKALSLSGSPDLPTLEVIYNQEDPVKAEYVESTIKARLADANKALSDELTKISGGYLDILLRGGSFRILGQGFDVLGLQRTKQVLEGVRAGLPRDDPGRPALDQVIRFAGLAIDNLDFSDEILGAIGEPIKVKQTTLDGASTPLDRFAIAIAVTISLMFVTVLLASGMLALEREEHAFGRLVRGLVSPATLVAEKVALSALCSVVVTLVMLGGLAVFVSLDLARAWLWPTALVLGGLAFGAMGVALGALAREVRAASLLAFLLSLPIAFLALVPSGAVSDGLFDVIRVVSALFPFKPALAAVDGAVNAADGLGAALAHLAALTVAYAVIARVALRRFA</sequence>
<evidence type="ECO:0000313" key="8">
    <source>
        <dbReference type="EMBL" id="PTL59250.1"/>
    </source>
</evidence>
<evidence type="ECO:0000256" key="6">
    <source>
        <dbReference type="SAM" id="Phobius"/>
    </source>
</evidence>
<name>A0A2T4UJ28_9ACTN</name>
<evidence type="ECO:0000259" key="7">
    <source>
        <dbReference type="Pfam" id="PF12698"/>
    </source>
</evidence>
<evidence type="ECO:0000256" key="2">
    <source>
        <dbReference type="ARBA" id="ARBA00022475"/>
    </source>
</evidence>
<comment type="subcellular location">
    <subcellularLocation>
        <location evidence="1">Cell membrane</location>
        <topology evidence="1">Multi-pass membrane protein</topology>
    </subcellularLocation>
</comment>
<feature type="transmembrane region" description="Helical" evidence="6">
    <location>
        <begin position="305"/>
        <end position="333"/>
    </location>
</feature>
<dbReference type="PANTHER" id="PTHR30294:SF29">
    <property type="entry name" value="MULTIDRUG ABC TRANSPORTER PERMEASE YBHS-RELATED"/>
    <property type="match status" value="1"/>
</dbReference>
<feature type="transmembrane region" description="Helical" evidence="6">
    <location>
        <begin position="369"/>
        <end position="390"/>
    </location>
</feature>
<feature type="transmembrane region" description="Helical" evidence="6">
    <location>
        <begin position="260"/>
        <end position="284"/>
    </location>
</feature>
<keyword evidence="2" id="KW-1003">Cell membrane</keyword>
<feature type="transmembrane region" description="Helical" evidence="6">
    <location>
        <begin position="425"/>
        <end position="447"/>
    </location>
</feature>
<dbReference type="OrthoDB" id="5241430at2"/>
<evidence type="ECO:0000256" key="5">
    <source>
        <dbReference type="ARBA" id="ARBA00023136"/>
    </source>
</evidence>
<dbReference type="GO" id="GO:0140359">
    <property type="term" value="F:ABC-type transporter activity"/>
    <property type="evidence" value="ECO:0007669"/>
    <property type="project" value="InterPro"/>
</dbReference>
<feature type="domain" description="ABC-2 type transporter transmembrane" evidence="7">
    <location>
        <begin position="21"/>
        <end position="443"/>
    </location>
</feature>
<dbReference type="InterPro" id="IPR013525">
    <property type="entry name" value="ABC2_TM"/>
</dbReference>
<dbReference type="GO" id="GO:0005886">
    <property type="term" value="C:plasma membrane"/>
    <property type="evidence" value="ECO:0007669"/>
    <property type="project" value="UniProtKB-SubCell"/>
</dbReference>
<dbReference type="Proteomes" id="UP000240739">
    <property type="component" value="Unassembled WGS sequence"/>
</dbReference>
<feature type="transmembrane region" description="Helical" evidence="6">
    <location>
        <begin position="16"/>
        <end position="37"/>
    </location>
</feature>
<keyword evidence="3 6" id="KW-0812">Transmembrane</keyword>
<evidence type="ECO:0000256" key="1">
    <source>
        <dbReference type="ARBA" id="ARBA00004651"/>
    </source>
</evidence>
<dbReference type="AlphaFoldDB" id="A0A2T4UJ28"/>
<dbReference type="RefSeq" id="WP_107567700.1">
    <property type="nucleotide sequence ID" value="NZ_PYYB01000001.1"/>
</dbReference>
<gene>
    <name evidence="8" type="ORF">C7Y72_06085</name>
</gene>
<keyword evidence="9" id="KW-1185">Reference proteome</keyword>
<accession>A0A2T4UJ28</accession>
<keyword evidence="4 6" id="KW-1133">Transmembrane helix</keyword>
<evidence type="ECO:0000256" key="4">
    <source>
        <dbReference type="ARBA" id="ARBA00022989"/>
    </source>
</evidence>
<dbReference type="Pfam" id="PF12698">
    <property type="entry name" value="ABC2_membrane_3"/>
    <property type="match status" value="1"/>
</dbReference>
<feature type="transmembrane region" description="Helical" evidence="6">
    <location>
        <begin position="339"/>
        <end position="362"/>
    </location>
</feature>
<proteinExistence type="predicted"/>
<organism evidence="8 9">
    <name type="scientific">Paraconexibacter algicola</name>
    <dbReference type="NCBI Taxonomy" id="2133960"/>
    <lineage>
        <taxon>Bacteria</taxon>
        <taxon>Bacillati</taxon>
        <taxon>Actinomycetota</taxon>
        <taxon>Thermoleophilia</taxon>
        <taxon>Solirubrobacterales</taxon>
        <taxon>Paraconexibacteraceae</taxon>
        <taxon>Paraconexibacter</taxon>
    </lineage>
</organism>
<comment type="caution">
    <text evidence="8">The sequence shown here is derived from an EMBL/GenBank/DDBJ whole genome shotgun (WGS) entry which is preliminary data.</text>
</comment>
<keyword evidence="5 6" id="KW-0472">Membrane</keyword>
<dbReference type="EMBL" id="PYYB01000001">
    <property type="protein sequence ID" value="PTL59250.1"/>
    <property type="molecule type" value="Genomic_DNA"/>
</dbReference>